<sequence>MSKITPLSTKTYGGGGKVLSLILAGTLALGMTPAAALTQAAMDVTPAYAVDTTEDRVLDATVAIPVDADKVGDATHDPAGMGWQLPTVSGASTDVSLPYTGEDQKDSPKITAGVTLGDVQYKYYATGNNDKTTINYTVPQSYLTPTFFTTTGGSPTSVSEVKNVGDYTVKYQVAAPDGVAAVPGFTSGIAGLNGQLESAPTNTRALKITAATATVEVPPTAILGVATPESIAKSVVVEGVGNDELKYDTDYTVAINDENGSPLTGSGAITEPQTVTVVVALKPGSALAGNYVLPASYPNKVAVKASGTYEASFVNDKTNNPTLEATSGGKSATVAWDSRANNIDDAVEKGLTVMSGKTKLDYVVNNPASSAYKIAYTNAAGEPMLEADGVTPDTPSLPGNYGVAVTVNGESKPFATLGLKVVADLGKDVSYKVGGYDTATETVRLLWDKDLADDPAARDAYVVEQIKEGFSAALKNSPTNTPVSVDDLLFEVTTTVNSPNGGTGVVTVKPASPSGLYVGNCAIKYGYGDVMPAFGLKKASEPYNDTVGYTVNELVKVPVVQGSDGKPGDFSDYSVIAKYVNADGKTVTVEGANKITNVGDYQIVVSGTGTYAGSQAFDFKIDPRPITKGEVSWFGNESGVEYDSKDKVWYLTYKGTALEPAPKVSVMLTDKSNVDLVDKASRTEEQVEADAPWDYEVSWSNNTNVGTATATVTFSGNYSGTVELPFEIVGSSLNDLKATATAQSQLAEGFPANPTGEDVLNPVVSYSTVVNGKKKTIELDPEDYVIKSVTKGVTGADGVTSYTFVVEGQGNYSGTIEGAFNTVPKAKDISTLWTVDVAAGNYFYQMGEPVEAGVVVKTKPATSSATGSPVSQTAPGQKTPNYRVTYKDNVDAGTATVIVSGDGQYAGSIEKTFEIAPLQISQESAANVDLSQESFVYAPGIEAKPEVVMGTSEITPVNEGYDGGAVKLKEIVDDIAVTYANNTAAGTAQAIISGKEGGNVSGSYAVDFEIAQADIADATVEAANVVPGASAADAVKVTLGDDVLAAGTDYTVAAEGALPGKVTATVTGTGNYTGTATADVDVLYDVAGLSYKVSSGTYNGQSQTPVVTASYKDAAGKTVEVPASALNVAAGSYVNAGTYKIKVTGNNAAGWGGETTVDYTIAPATVTAKPQVSYAGGLPVVTVPGLTSNDFDWKADAATKTITVTYKGNYKGTAKVAYTPTVAPGDPGSVAGKTGWVGSGNDWAYYEGGKQVKDQWKLIGGEWYHFEKSGKMTNTKWFQDTDGEWYLLNQSHKGSYGAMLTGWQKVDGGWYYLNKSGAMQSGWLKDGGEWYLLNTAHDGTFGKMLTGWQQDADGKWYYMDASGAMASNAWVGRYWVNGSGVWTATR</sequence>
<evidence type="ECO:0008006" key="6">
    <source>
        <dbReference type="Google" id="ProtNLM"/>
    </source>
</evidence>
<keyword evidence="5" id="KW-1185">Reference proteome</keyword>
<accession>A0ABX0II85</accession>
<dbReference type="SUPFAM" id="SSF69360">
    <property type="entry name" value="Cell wall binding repeat"/>
    <property type="match status" value="1"/>
</dbReference>
<dbReference type="EMBL" id="WPCR01000008">
    <property type="protein sequence ID" value="NHM14536.1"/>
    <property type="molecule type" value="Genomic_DNA"/>
</dbReference>
<dbReference type="PROSITE" id="PS51170">
    <property type="entry name" value="CW"/>
    <property type="match status" value="2"/>
</dbReference>
<feature type="repeat" description="Cell wall-binding" evidence="2">
    <location>
        <begin position="1345"/>
        <end position="1365"/>
    </location>
</feature>
<feature type="region of interest" description="Disordered" evidence="3">
    <location>
        <begin position="861"/>
        <end position="880"/>
    </location>
</feature>
<protein>
    <recommendedName>
        <fullName evidence="6">Cell wall binding repeat protein</fullName>
    </recommendedName>
</protein>
<name>A0ABX0II85_9ACTN</name>
<feature type="repeat" description="Cell wall-binding" evidence="2">
    <location>
        <begin position="1300"/>
        <end position="1319"/>
    </location>
</feature>
<dbReference type="RefSeq" id="WP_166339831.1">
    <property type="nucleotide sequence ID" value="NZ_WPCR01000008.1"/>
</dbReference>
<comment type="caution">
    <text evidence="4">The sequence shown here is derived from an EMBL/GenBank/DDBJ whole genome shotgun (WGS) entry which is preliminary data.</text>
</comment>
<dbReference type="Gene3D" id="2.10.270.10">
    <property type="entry name" value="Cholin Binding"/>
    <property type="match status" value="2"/>
</dbReference>
<dbReference type="InterPro" id="IPR018337">
    <property type="entry name" value="Cell_wall/Cho-bd_repeat"/>
</dbReference>
<dbReference type="Proteomes" id="UP000636394">
    <property type="component" value="Unassembled WGS sequence"/>
</dbReference>
<evidence type="ECO:0000313" key="4">
    <source>
        <dbReference type="EMBL" id="NHM14536.1"/>
    </source>
</evidence>
<keyword evidence="1" id="KW-0677">Repeat</keyword>
<reference evidence="4 5" key="1">
    <citation type="submission" date="2019-11" db="EMBL/GenBank/DDBJ databases">
        <title>Eggerthellaceae novel genus isolated from the rectal contents of marmort.</title>
        <authorList>
            <person name="Zhang G."/>
        </authorList>
    </citation>
    <scope>NUCLEOTIDE SEQUENCE [LARGE SCALE GENOMIC DNA]</scope>
    <source>
        <strain evidence="5">zg-886</strain>
    </source>
</reference>
<evidence type="ECO:0000313" key="5">
    <source>
        <dbReference type="Proteomes" id="UP000636394"/>
    </source>
</evidence>
<dbReference type="Pfam" id="PF19085">
    <property type="entry name" value="Choline_bind_2"/>
    <property type="match status" value="1"/>
</dbReference>
<evidence type="ECO:0000256" key="3">
    <source>
        <dbReference type="SAM" id="MobiDB-lite"/>
    </source>
</evidence>
<proteinExistence type="predicted"/>
<dbReference type="Pfam" id="PF19127">
    <property type="entry name" value="Choline_bind_3"/>
    <property type="match status" value="1"/>
</dbReference>
<evidence type="ECO:0000256" key="1">
    <source>
        <dbReference type="ARBA" id="ARBA00022737"/>
    </source>
</evidence>
<dbReference type="Pfam" id="PF01473">
    <property type="entry name" value="Choline_bind_1"/>
    <property type="match status" value="1"/>
</dbReference>
<organism evidence="4 5">
    <name type="scientific">Xiamenia xianingshaonis</name>
    <dbReference type="NCBI Taxonomy" id="2682776"/>
    <lineage>
        <taxon>Bacteria</taxon>
        <taxon>Bacillati</taxon>
        <taxon>Actinomycetota</taxon>
        <taxon>Coriobacteriia</taxon>
        <taxon>Eggerthellales</taxon>
        <taxon>Eggerthellaceae</taxon>
        <taxon>Xiamenia</taxon>
    </lineage>
</organism>
<evidence type="ECO:0000256" key="2">
    <source>
        <dbReference type="PROSITE-ProRule" id="PRU00591"/>
    </source>
</evidence>
<gene>
    <name evidence="4" type="ORF">GMI68_07130</name>
</gene>